<keyword evidence="1" id="KW-0540">Nuclease</keyword>
<evidence type="ECO:0000256" key="3">
    <source>
        <dbReference type="ARBA" id="ARBA00022763"/>
    </source>
</evidence>
<dbReference type="RefSeq" id="WP_213985311.1">
    <property type="nucleotide sequence ID" value="NZ_JAFMNX010000003.1"/>
</dbReference>
<dbReference type="InterPro" id="IPR011604">
    <property type="entry name" value="PDDEXK-like_dom_sf"/>
</dbReference>
<evidence type="ECO:0000256" key="13">
    <source>
        <dbReference type="ARBA" id="ARBA00034923"/>
    </source>
</evidence>
<evidence type="ECO:0000256" key="12">
    <source>
        <dbReference type="ARBA" id="ARBA00034808"/>
    </source>
</evidence>
<dbReference type="InterPro" id="IPR014151">
    <property type="entry name" value="DNA_helicase_AddA"/>
</dbReference>
<evidence type="ECO:0000256" key="9">
    <source>
        <dbReference type="ARBA" id="ARBA00023204"/>
    </source>
</evidence>
<protein>
    <recommendedName>
        <fullName evidence="12">DNA 3'-5' helicase</fullName>
        <ecNumber evidence="12">5.6.2.4</ecNumber>
    </recommendedName>
    <alternativeName>
        <fullName evidence="13">DNA 3'-5' helicase II</fullName>
    </alternativeName>
</protein>
<evidence type="ECO:0000259" key="16">
    <source>
        <dbReference type="PROSITE" id="PS51198"/>
    </source>
</evidence>
<dbReference type="EMBL" id="JAFMNX010000003">
    <property type="protein sequence ID" value="MBS9721677.1"/>
    <property type="molecule type" value="Genomic_DNA"/>
</dbReference>
<keyword evidence="4 15" id="KW-0378">Hydrolase</keyword>
<accession>A0ABS5S173</accession>
<dbReference type="Gene3D" id="3.90.320.10">
    <property type="match status" value="1"/>
</dbReference>
<sequence length="1162" mass="127010">MSVRFVVPEDTLRDQTLASDPGNSVWVSAHAGSGKTHVLSQRVVRLLLSGTEPSRILCLTYTKAAAANMANRIFRDLGRWTMLDDAALAKEIADIEGSATAGTVKRARRLFAQALETPGGLKIQTIHAFCEALLHQFPLEANIAGHFELLEGQAATALLAQARRELLLGTRNEPDLADAFATVLQRGGESGLDRLLDEIVAKRDDLKAAITDLHGGDMLAEHGFGSDETAETLSEAIWPDSYFDASLAETIAQCASNKVRAADFAAGLSAVAKAEPPECFALLCKLFLTASGEPRKPGQIAAKEVVARFPDFAEEFTRMADGLVACRDRIALLDMLHATKAALTIADRLIGNYSRLKHAGGFLDFEDLIRRTIALLARSDAGPWVRYRLDQGIDHILVDEAQDTSPQQWMVIRALSGEFFVGDGARADAERTIFAVGDEKQSIYSFQGAEPESFDINRRDFKRHVEGAEKRFETVKLQRSFRSTWDVLSAVDRVFSTPERRRGLTQDGVAFEHKAIREEPGSVEAWPFVGATSIEEPDDWAEAIDHASAPAVLVAEEIATRVEGWLKTNTILPGKGRPIRPGDVMVLVRKRDSFIHALSRALKNRRIDVAGADRLSLPGHIAVQDLVALGRVVLQPEDDLSLAALLKSPIFGLDEDALFGLSHGRADGVSLYTSLRRRAGDDLILKAVLDQLTGWRNEAGFKPAFEFYAAVLGRDGIRQKMISRLGHEAGEILDEFLNFLLGAERAGPPDLESVLSLLDQSGPDIKREMDQTRNEIRIMTVHAAKGLEAPIVFLVDSGGEPFIAGHLPRLLAYETPDAARRKRFLWRAGKDLNNSFAGEIEAGLKDKAEDEYRRLLYVGMTRAEDQLIVCGYHGKRGPTNPTWLTMVREGLEGQAETTTNDLPDERGTVLHYQVTKQPVVLKDAAQTASEEAPAFPAYLRGKAPSAPRLPRPLAPSRAAALIETTTADAPTQRSPVLDPQLEPSFAIERGNAIHRLLQILPDMQPDARAAAAERYLGRVGAGWQPQERDAALRSVFAVLDDETFAPLFAPGSRAEVSVMGTLELGNTPRAIAGTIDRLAVMDEAVLILDYKTNRPPPADLDAVPDTYVLQLALYRALLADLYPQKRIEAALLFTEAPRLIALPAARMDAALQGLNAASTQRA</sequence>
<dbReference type="InterPro" id="IPR011335">
    <property type="entry name" value="Restrct_endonuc-II-like"/>
</dbReference>
<evidence type="ECO:0000256" key="5">
    <source>
        <dbReference type="ARBA" id="ARBA00022806"/>
    </source>
</evidence>
<gene>
    <name evidence="18" type="primary">addA</name>
    <name evidence="18" type="ORF">JYU29_13390</name>
</gene>
<evidence type="ECO:0000259" key="17">
    <source>
        <dbReference type="PROSITE" id="PS51217"/>
    </source>
</evidence>
<dbReference type="Gene3D" id="3.40.50.300">
    <property type="entry name" value="P-loop containing nucleotide triphosphate hydrolases"/>
    <property type="match status" value="4"/>
</dbReference>
<keyword evidence="19" id="KW-1185">Reference proteome</keyword>
<evidence type="ECO:0000313" key="19">
    <source>
        <dbReference type="Proteomes" id="UP001297272"/>
    </source>
</evidence>
<keyword evidence="8" id="KW-0238">DNA-binding</keyword>
<dbReference type="PANTHER" id="PTHR11070:SF2">
    <property type="entry name" value="ATP-DEPENDENT DNA HELICASE SRS2"/>
    <property type="match status" value="1"/>
</dbReference>
<dbReference type="InterPro" id="IPR000212">
    <property type="entry name" value="DNA_helicase_UvrD/REP"/>
</dbReference>
<organism evidence="18 19">
    <name type="scientific">Tianweitania aestuarii</name>
    <dbReference type="NCBI Taxonomy" id="2814886"/>
    <lineage>
        <taxon>Bacteria</taxon>
        <taxon>Pseudomonadati</taxon>
        <taxon>Pseudomonadota</taxon>
        <taxon>Alphaproteobacteria</taxon>
        <taxon>Hyphomicrobiales</taxon>
        <taxon>Phyllobacteriaceae</taxon>
        <taxon>Tianweitania</taxon>
    </lineage>
</organism>
<dbReference type="InterPro" id="IPR014016">
    <property type="entry name" value="UvrD-like_ATP-bd"/>
</dbReference>
<evidence type="ECO:0000256" key="1">
    <source>
        <dbReference type="ARBA" id="ARBA00022722"/>
    </source>
</evidence>
<evidence type="ECO:0000256" key="7">
    <source>
        <dbReference type="ARBA" id="ARBA00022840"/>
    </source>
</evidence>
<dbReference type="InterPro" id="IPR014017">
    <property type="entry name" value="DNA_helicase_UvrD-like_C"/>
</dbReference>
<evidence type="ECO:0000256" key="6">
    <source>
        <dbReference type="ARBA" id="ARBA00022839"/>
    </source>
</evidence>
<feature type="binding site" evidence="15">
    <location>
        <begin position="29"/>
        <end position="36"/>
    </location>
    <ligand>
        <name>ATP</name>
        <dbReference type="ChEBI" id="CHEBI:30616"/>
    </ligand>
</feature>
<feature type="domain" description="UvrD-like helicase ATP-binding" evidence="16">
    <location>
        <begin position="8"/>
        <end position="484"/>
    </location>
</feature>
<dbReference type="Gene3D" id="1.10.486.10">
    <property type="entry name" value="PCRA, domain 4"/>
    <property type="match status" value="1"/>
</dbReference>
<dbReference type="InterPro" id="IPR027417">
    <property type="entry name" value="P-loop_NTPase"/>
</dbReference>
<dbReference type="SUPFAM" id="SSF52540">
    <property type="entry name" value="P-loop containing nucleoside triphosphate hydrolases"/>
    <property type="match status" value="1"/>
</dbReference>
<dbReference type="PROSITE" id="PS51217">
    <property type="entry name" value="UVRD_HELICASE_CTER"/>
    <property type="match status" value="1"/>
</dbReference>
<keyword evidence="10" id="KW-0413">Isomerase</keyword>
<keyword evidence="6" id="KW-0269">Exonuclease</keyword>
<dbReference type="Proteomes" id="UP001297272">
    <property type="component" value="Unassembled WGS sequence"/>
</dbReference>
<dbReference type="Pfam" id="PF12705">
    <property type="entry name" value="PDDEXK_1"/>
    <property type="match status" value="1"/>
</dbReference>
<keyword evidence="3" id="KW-0227">DNA damage</keyword>
<evidence type="ECO:0000256" key="8">
    <source>
        <dbReference type="ARBA" id="ARBA00023125"/>
    </source>
</evidence>
<name>A0ABS5S173_9HYPH</name>
<dbReference type="SUPFAM" id="SSF52980">
    <property type="entry name" value="Restriction endonuclease-like"/>
    <property type="match status" value="1"/>
</dbReference>
<feature type="domain" description="UvrD-like helicase C-terminal" evidence="17">
    <location>
        <begin position="506"/>
        <end position="786"/>
    </location>
</feature>
<dbReference type="Pfam" id="PF00580">
    <property type="entry name" value="UvrD-helicase"/>
    <property type="match status" value="1"/>
</dbReference>
<comment type="caution">
    <text evidence="18">The sequence shown here is derived from an EMBL/GenBank/DDBJ whole genome shotgun (WGS) entry which is preliminary data.</text>
</comment>
<proteinExistence type="predicted"/>
<keyword evidence="7 15" id="KW-0067">ATP-binding</keyword>
<keyword evidence="2 15" id="KW-0547">Nucleotide-binding</keyword>
<dbReference type="NCBIfam" id="TIGR02784">
    <property type="entry name" value="addA_alphas"/>
    <property type="match status" value="1"/>
</dbReference>
<evidence type="ECO:0000256" key="15">
    <source>
        <dbReference type="PROSITE-ProRule" id="PRU00560"/>
    </source>
</evidence>
<evidence type="ECO:0000256" key="10">
    <source>
        <dbReference type="ARBA" id="ARBA00023235"/>
    </source>
</evidence>
<keyword evidence="5 15" id="KW-0347">Helicase</keyword>
<dbReference type="EC" id="5.6.2.4" evidence="12"/>
<evidence type="ECO:0000256" key="14">
    <source>
        <dbReference type="ARBA" id="ARBA00048988"/>
    </source>
</evidence>
<dbReference type="GO" id="GO:0004386">
    <property type="term" value="F:helicase activity"/>
    <property type="evidence" value="ECO:0007669"/>
    <property type="project" value="UniProtKB-KW"/>
</dbReference>
<comment type="catalytic activity">
    <reaction evidence="11">
        <text>Couples ATP hydrolysis with the unwinding of duplex DNA by translocating in the 3'-5' direction.</text>
        <dbReference type="EC" id="5.6.2.4"/>
    </reaction>
</comment>
<dbReference type="PROSITE" id="PS51198">
    <property type="entry name" value="UVRD_HELICASE_ATP_BIND"/>
    <property type="match status" value="1"/>
</dbReference>
<evidence type="ECO:0000256" key="4">
    <source>
        <dbReference type="ARBA" id="ARBA00022801"/>
    </source>
</evidence>
<evidence type="ECO:0000256" key="11">
    <source>
        <dbReference type="ARBA" id="ARBA00034617"/>
    </source>
</evidence>
<comment type="catalytic activity">
    <reaction evidence="14">
        <text>ATP + H2O = ADP + phosphate + H(+)</text>
        <dbReference type="Rhea" id="RHEA:13065"/>
        <dbReference type="ChEBI" id="CHEBI:15377"/>
        <dbReference type="ChEBI" id="CHEBI:15378"/>
        <dbReference type="ChEBI" id="CHEBI:30616"/>
        <dbReference type="ChEBI" id="CHEBI:43474"/>
        <dbReference type="ChEBI" id="CHEBI:456216"/>
        <dbReference type="EC" id="5.6.2.4"/>
    </reaction>
</comment>
<evidence type="ECO:0000256" key="2">
    <source>
        <dbReference type="ARBA" id="ARBA00022741"/>
    </source>
</evidence>
<dbReference type="PANTHER" id="PTHR11070">
    <property type="entry name" value="UVRD / RECB / PCRA DNA HELICASE FAMILY MEMBER"/>
    <property type="match status" value="1"/>
</dbReference>
<keyword evidence="9" id="KW-0234">DNA repair</keyword>
<dbReference type="Pfam" id="PF13361">
    <property type="entry name" value="UvrD_C"/>
    <property type="match status" value="1"/>
</dbReference>
<reference evidence="18 19" key="1">
    <citation type="submission" date="2021-03" db="EMBL/GenBank/DDBJ databases">
        <title>Tianweitania aestuarii sp. nov., isolated from a tidal flat.</title>
        <authorList>
            <person name="Park S."/>
            <person name="Yoon J.-H."/>
        </authorList>
    </citation>
    <scope>NUCLEOTIDE SEQUENCE [LARGE SCALE GENOMIC DNA]</scope>
    <source>
        <strain evidence="18 19">BSSL-BM11</strain>
    </source>
</reference>
<evidence type="ECO:0000313" key="18">
    <source>
        <dbReference type="EMBL" id="MBS9721677.1"/>
    </source>
</evidence>
<dbReference type="InterPro" id="IPR038726">
    <property type="entry name" value="PDDEXK_AddAB-type"/>
</dbReference>